<dbReference type="OrthoDB" id="8198236at2"/>
<reference evidence="1 2" key="1">
    <citation type="submission" date="2019-02" db="EMBL/GenBank/DDBJ databases">
        <title>Deep-cultivation of Planctomycetes and their phenomic and genomic characterization uncovers novel biology.</title>
        <authorList>
            <person name="Wiegand S."/>
            <person name="Jogler M."/>
            <person name="Boedeker C."/>
            <person name="Pinto D."/>
            <person name="Vollmers J."/>
            <person name="Rivas-Marin E."/>
            <person name="Kohn T."/>
            <person name="Peeters S.H."/>
            <person name="Heuer A."/>
            <person name="Rast P."/>
            <person name="Oberbeckmann S."/>
            <person name="Bunk B."/>
            <person name="Jeske O."/>
            <person name="Meyerdierks A."/>
            <person name="Storesund J.E."/>
            <person name="Kallscheuer N."/>
            <person name="Luecker S."/>
            <person name="Lage O.M."/>
            <person name="Pohl T."/>
            <person name="Merkel B.J."/>
            <person name="Hornburger P."/>
            <person name="Mueller R.-W."/>
            <person name="Bruemmer F."/>
            <person name="Labrenz M."/>
            <person name="Spormann A.M."/>
            <person name="Op den Camp H."/>
            <person name="Overmann J."/>
            <person name="Amann R."/>
            <person name="Jetten M.S.M."/>
            <person name="Mascher T."/>
            <person name="Medema M.H."/>
            <person name="Devos D.P."/>
            <person name="Kaster A.-K."/>
            <person name="Ovreas L."/>
            <person name="Rohde M."/>
            <person name="Galperin M.Y."/>
            <person name="Jogler C."/>
        </authorList>
    </citation>
    <scope>NUCLEOTIDE SEQUENCE [LARGE SCALE GENOMIC DNA]</scope>
    <source>
        <strain evidence="1 2">I41</strain>
    </source>
</reference>
<accession>A0A517U611</accession>
<evidence type="ECO:0000313" key="1">
    <source>
        <dbReference type="EMBL" id="QDT76068.1"/>
    </source>
</evidence>
<proteinExistence type="predicted"/>
<evidence type="ECO:0008006" key="3">
    <source>
        <dbReference type="Google" id="ProtNLM"/>
    </source>
</evidence>
<name>A0A517U611_9BACT</name>
<evidence type="ECO:0000313" key="2">
    <source>
        <dbReference type="Proteomes" id="UP000317909"/>
    </source>
</evidence>
<keyword evidence="2" id="KW-1185">Reference proteome</keyword>
<dbReference type="Proteomes" id="UP000317909">
    <property type="component" value="Chromosome"/>
</dbReference>
<dbReference type="KEGG" id="llh:I41_53130"/>
<organism evidence="1 2">
    <name type="scientific">Lacipirellula limnantheis</name>
    <dbReference type="NCBI Taxonomy" id="2528024"/>
    <lineage>
        <taxon>Bacteria</taxon>
        <taxon>Pseudomonadati</taxon>
        <taxon>Planctomycetota</taxon>
        <taxon>Planctomycetia</taxon>
        <taxon>Pirellulales</taxon>
        <taxon>Lacipirellulaceae</taxon>
        <taxon>Lacipirellula</taxon>
    </lineage>
</organism>
<dbReference type="EMBL" id="CP036339">
    <property type="protein sequence ID" value="QDT76068.1"/>
    <property type="molecule type" value="Genomic_DNA"/>
</dbReference>
<dbReference type="AlphaFoldDB" id="A0A517U611"/>
<sequence>MHLRILSVYLLAFSTVLWSPLARATDLNEFMIAGADFSSVGSQPTPFALTLGDNSLIGRTSSVDFDFLRVIVPANHTLDAIVVTFHEDINQVYAGLQAGPAWTAGSGEEIDPAQLLGWANFPSNPHHGAHTGEDVLDDIGLGAGSTGFAPPLPSGVYTFLFQTASSEISFGLNFSVSSAGGSLPGDFNGDLTVNNVDLGVWKGAFGATDAGDANDDGLSNGTDMLVWQRNAGLTAASAAAHAVPEPAGALLALGSLAGYAAWRRRRA</sequence>
<protein>
    <recommendedName>
        <fullName evidence="3">PEP-CTERM protein-sorting domain-containing protein</fullName>
    </recommendedName>
</protein>
<gene>
    <name evidence="1" type="ORF">I41_53130</name>
</gene>
<dbReference type="RefSeq" id="WP_145435819.1">
    <property type="nucleotide sequence ID" value="NZ_CP036339.1"/>
</dbReference>